<dbReference type="Gene3D" id="3.40.50.620">
    <property type="entry name" value="HUPs"/>
    <property type="match status" value="1"/>
</dbReference>
<sequence length="403" mass="48035">MKRCTRCLNVETVDTLTFDEEGVCSVCRQSEYKAEAIDWDDRQRQLDELIAEYANKGLYDCIVPFSGGKDSVFQLWYIVRKLKLKPLVVRFNHWGYRPKVEENNTMVFKKLGVDVVEFQPNFHVVRELMLESFKRRGDFCWHCHTGIYAGVMHMAVRFEVPLLFWGESTAEYHSWYTFEEMEEVDEKRFNRLMNQGITADDMYEFLGGRVEMRDLWMFNYPKRKDLMKLKVRSICLGNYIKWDTRANVELIGKELDWFGHEVEGVPPEYHYEKVECTFQGMRDYSKFVKRGYGRTNHLMSIDIRHGRKTREEALRLEAQYDGKRPASMDWFLEILGMTEDEYYEYLRPLAIHPWEFDRAKVETGPVPYDFDKWDRTDLSDVPLGPQDKTWGRVRNTKDTDKGE</sequence>
<dbReference type="InterPro" id="IPR014729">
    <property type="entry name" value="Rossmann-like_a/b/a_fold"/>
</dbReference>
<proteinExistence type="predicted"/>
<reference evidence="2 3" key="1">
    <citation type="submission" date="2020-04" db="EMBL/GenBank/DDBJ databases">
        <title>Rhizobium sp. S-51 isolated from soil.</title>
        <authorList>
            <person name="Dahal R.H."/>
        </authorList>
    </citation>
    <scope>NUCLEOTIDE SEQUENCE [LARGE SCALE GENOMIC DNA]</scope>
    <source>
        <strain evidence="2 3">S-51</strain>
    </source>
</reference>
<protein>
    <submittedName>
        <fullName evidence="2">N-acetyl sugar amidotransferase</fullName>
    </submittedName>
</protein>
<dbReference type="NCBIfam" id="TIGR03573">
    <property type="entry name" value="WbuX"/>
    <property type="match status" value="1"/>
</dbReference>
<organism evidence="2 3">
    <name type="scientific">Rhizobium terricola</name>
    <dbReference type="NCBI Taxonomy" id="2728849"/>
    <lineage>
        <taxon>Bacteria</taxon>
        <taxon>Pseudomonadati</taxon>
        <taxon>Pseudomonadota</taxon>
        <taxon>Alphaproteobacteria</taxon>
        <taxon>Hyphomicrobiales</taxon>
        <taxon>Rhizobiaceae</taxon>
        <taxon>Rhizobium/Agrobacterium group</taxon>
        <taxon>Rhizobium</taxon>
    </lineage>
</organism>
<dbReference type="AlphaFoldDB" id="A0A7Y0AYJ2"/>
<evidence type="ECO:0000313" key="3">
    <source>
        <dbReference type="Proteomes" id="UP000541470"/>
    </source>
</evidence>
<dbReference type="InterPro" id="IPR020022">
    <property type="entry name" value="N-acetyl_sugar_amidoTrfase"/>
</dbReference>
<evidence type="ECO:0000313" key="2">
    <source>
        <dbReference type="EMBL" id="NML75695.1"/>
    </source>
</evidence>
<dbReference type="RefSeq" id="WP_169593510.1">
    <property type="nucleotide sequence ID" value="NZ_JABBGK010000003.1"/>
</dbReference>
<dbReference type="Proteomes" id="UP000541470">
    <property type="component" value="Unassembled WGS sequence"/>
</dbReference>
<dbReference type="GO" id="GO:0016740">
    <property type="term" value="F:transferase activity"/>
    <property type="evidence" value="ECO:0007669"/>
    <property type="project" value="UniProtKB-KW"/>
</dbReference>
<name>A0A7Y0AYJ2_9HYPH</name>
<keyword evidence="3" id="KW-1185">Reference proteome</keyword>
<comment type="caution">
    <text evidence="2">The sequence shown here is derived from an EMBL/GenBank/DDBJ whole genome shotgun (WGS) entry which is preliminary data.</text>
</comment>
<feature type="region of interest" description="Disordered" evidence="1">
    <location>
        <begin position="374"/>
        <end position="403"/>
    </location>
</feature>
<dbReference type="SUPFAM" id="SSF52402">
    <property type="entry name" value="Adenine nucleotide alpha hydrolases-like"/>
    <property type="match status" value="1"/>
</dbReference>
<evidence type="ECO:0000256" key="1">
    <source>
        <dbReference type="SAM" id="MobiDB-lite"/>
    </source>
</evidence>
<gene>
    <name evidence="2" type="ORF">HHL25_16315</name>
</gene>
<dbReference type="EMBL" id="JABBGK010000003">
    <property type="protein sequence ID" value="NML75695.1"/>
    <property type="molecule type" value="Genomic_DNA"/>
</dbReference>
<keyword evidence="2" id="KW-0808">Transferase</keyword>
<accession>A0A7Y0AYJ2</accession>